<dbReference type="PROSITE" id="PS50893">
    <property type="entry name" value="ABC_TRANSPORTER_2"/>
    <property type="match status" value="1"/>
</dbReference>
<dbReference type="InterPro" id="IPR017871">
    <property type="entry name" value="ABC_transporter-like_CS"/>
</dbReference>
<dbReference type="CDD" id="cd03220">
    <property type="entry name" value="ABC_KpsT_Wzt"/>
    <property type="match status" value="1"/>
</dbReference>
<evidence type="ECO:0000313" key="6">
    <source>
        <dbReference type="EMBL" id="GGC31684.1"/>
    </source>
</evidence>
<keyword evidence="2" id="KW-0813">Transport</keyword>
<name>A0ABQ1M2I1_9BACT</name>
<evidence type="ECO:0000313" key="7">
    <source>
        <dbReference type="Proteomes" id="UP000635885"/>
    </source>
</evidence>
<dbReference type="PROSITE" id="PS00211">
    <property type="entry name" value="ABC_TRANSPORTER_1"/>
    <property type="match status" value="1"/>
</dbReference>
<keyword evidence="4" id="KW-0067">ATP-binding</keyword>
<dbReference type="SMART" id="SM00382">
    <property type="entry name" value="AAA"/>
    <property type="match status" value="1"/>
</dbReference>
<dbReference type="InterPro" id="IPR015860">
    <property type="entry name" value="ABC_transpr_TagH-like"/>
</dbReference>
<sequence>MSDTIIKVENLSKRYRIGLQEKKADTFAQQIWNNFKAPIENFKRIKSLGKFEEESESVHWALKDVSFEVKKGEVLGIIGKNGAGKSTLLKILSKITEPTSGRIEMNGRVAALLEVGTGFHPELTGRENIYMNGTILGMTKKEIDRKLEEIIDFSGVEKYVDTPVKFYSSGMRVRLGFSVAAHLEPEILIIDEVLSVGDFEFQKKCLGKMEDVSQKEGRTVLFVSHNMGAVRNLTRKSILLNEGSLRLTSNTNEVVNEYLRIQKSKSENQSFESEIFEGIVVEYKNGNNAFEIFDDLKFEFSIKSKNLLPNEFRLGVTVSSMDEINIFSGVTNVISQSEFQNGRLELVIKSPNLVEGEYKLSFSLGLGDLFESRREFLVHRHALVFSVANLNPEKPSLMNWQSSYGNIVVKSQNLILS</sequence>
<dbReference type="PANTHER" id="PTHR46743">
    <property type="entry name" value="TEICHOIC ACIDS EXPORT ATP-BINDING PROTEIN TAGH"/>
    <property type="match status" value="1"/>
</dbReference>
<feature type="domain" description="ABC transporter" evidence="5">
    <location>
        <begin position="43"/>
        <end position="267"/>
    </location>
</feature>
<organism evidence="6 7">
    <name type="scientific">Belliella aquatica</name>
    <dbReference type="NCBI Taxonomy" id="1323734"/>
    <lineage>
        <taxon>Bacteria</taxon>
        <taxon>Pseudomonadati</taxon>
        <taxon>Bacteroidota</taxon>
        <taxon>Cytophagia</taxon>
        <taxon>Cytophagales</taxon>
        <taxon>Cyclobacteriaceae</taxon>
        <taxon>Belliella</taxon>
    </lineage>
</organism>
<accession>A0ABQ1M2I1</accession>
<evidence type="ECO:0000256" key="3">
    <source>
        <dbReference type="ARBA" id="ARBA00022741"/>
    </source>
</evidence>
<dbReference type="PANTHER" id="PTHR46743:SF2">
    <property type="entry name" value="TEICHOIC ACIDS EXPORT ATP-BINDING PROTEIN TAGH"/>
    <property type="match status" value="1"/>
</dbReference>
<keyword evidence="3" id="KW-0547">Nucleotide-binding</keyword>
<keyword evidence="7" id="KW-1185">Reference proteome</keyword>
<protein>
    <recommendedName>
        <fullName evidence="5">ABC transporter domain-containing protein</fullName>
    </recommendedName>
</protein>
<gene>
    <name evidence="6" type="ORF">GCM10010993_08300</name>
</gene>
<evidence type="ECO:0000256" key="4">
    <source>
        <dbReference type="ARBA" id="ARBA00022840"/>
    </source>
</evidence>
<dbReference type="InterPro" id="IPR003439">
    <property type="entry name" value="ABC_transporter-like_ATP-bd"/>
</dbReference>
<comment type="caution">
    <text evidence="6">The sequence shown here is derived from an EMBL/GenBank/DDBJ whole genome shotgun (WGS) entry which is preliminary data.</text>
</comment>
<dbReference type="InterPro" id="IPR027417">
    <property type="entry name" value="P-loop_NTPase"/>
</dbReference>
<evidence type="ECO:0000256" key="2">
    <source>
        <dbReference type="ARBA" id="ARBA00022448"/>
    </source>
</evidence>
<dbReference type="RefSeq" id="WP_188440006.1">
    <property type="nucleotide sequence ID" value="NZ_BMFD01000002.1"/>
</dbReference>
<dbReference type="EMBL" id="BMFD01000002">
    <property type="protein sequence ID" value="GGC31684.1"/>
    <property type="molecule type" value="Genomic_DNA"/>
</dbReference>
<evidence type="ECO:0000256" key="1">
    <source>
        <dbReference type="ARBA" id="ARBA00005417"/>
    </source>
</evidence>
<dbReference type="Pfam" id="PF00005">
    <property type="entry name" value="ABC_tran"/>
    <property type="match status" value="1"/>
</dbReference>
<proteinExistence type="inferred from homology"/>
<dbReference type="Proteomes" id="UP000635885">
    <property type="component" value="Unassembled WGS sequence"/>
</dbReference>
<dbReference type="InterPro" id="IPR050683">
    <property type="entry name" value="Bact_Polysacc_Export_ATP-bd"/>
</dbReference>
<reference evidence="7" key="1">
    <citation type="journal article" date="2019" name="Int. J. Syst. Evol. Microbiol.">
        <title>The Global Catalogue of Microorganisms (GCM) 10K type strain sequencing project: providing services to taxonomists for standard genome sequencing and annotation.</title>
        <authorList>
            <consortium name="The Broad Institute Genomics Platform"/>
            <consortium name="The Broad Institute Genome Sequencing Center for Infectious Disease"/>
            <person name="Wu L."/>
            <person name="Ma J."/>
        </authorList>
    </citation>
    <scope>NUCLEOTIDE SEQUENCE [LARGE SCALE GENOMIC DNA]</scope>
    <source>
        <strain evidence="7">CGMCC 1.12479</strain>
    </source>
</reference>
<dbReference type="SUPFAM" id="SSF52540">
    <property type="entry name" value="P-loop containing nucleoside triphosphate hydrolases"/>
    <property type="match status" value="1"/>
</dbReference>
<dbReference type="Gene3D" id="3.40.50.300">
    <property type="entry name" value="P-loop containing nucleotide triphosphate hydrolases"/>
    <property type="match status" value="1"/>
</dbReference>
<dbReference type="InterPro" id="IPR003593">
    <property type="entry name" value="AAA+_ATPase"/>
</dbReference>
<comment type="similarity">
    <text evidence="1">Belongs to the ABC transporter superfamily.</text>
</comment>
<evidence type="ECO:0000259" key="5">
    <source>
        <dbReference type="PROSITE" id="PS50893"/>
    </source>
</evidence>